<dbReference type="RefSeq" id="WP_011700002.1">
    <property type="nucleotide sequence ID" value="NC_008554.1"/>
</dbReference>
<dbReference type="Gene3D" id="2.40.100.20">
    <property type="match status" value="1"/>
</dbReference>
<dbReference type="AlphaFoldDB" id="A0LN75"/>
<keyword evidence="3" id="KW-1185">Reference proteome</keyword>
<evidence type="ECO:0000313" key="3">
    <source>
        <dbReference type="Proteomes" id="UP000001784"/>
    </source>
</evidence>
<gene>
    <name evidence="2" type="ordered locus">Sfum_3204</name>
</gene>
<protein>
    <recommendedName>
        <fullName evidence="1">Cyclophilin TM1367-like domain-containing protein</fullName>
    </recommendedName>
</protein>
<dbReference type="eggNOG" id="COG2164">
    <property type="taxonomic scope" value="Bacteria"/>
</dbReference>
<reference evidence="2 3" key="1">
    <citation type="submission" date="2006-10" db="EMBL/GenBank/DDBJ databases">
        <title>Complete sequence of Syntrophobacter fumaroxidans MPOB.</title>
        <authorList>
            <consortium name="US DOE Joint Genome Institute"/>
            <person name="Copeland A."/>
            <person name="Lucas S."/>
            <person name="Lapidus A."/>
            <person name="Barry K."/>
            <person name="Detter J.C."/>
            <person name="Glavina del Rio T."/>
            <person name="Hammon N."/>
            <person name="Israni S."/>
            <person name="Pitluck S."/>
            <person name="Goltsman E.G."/>
            <person name="Martinez M."/>
            <person name="Schmutz J."/>
            <person name="Larimer F."/>
            <person name="Land M."/>
            <person name="Hauser L."/>
            <person name="Kyrpides N."/>
            <person name="Kim E."/>
            <person name="Boone D.R."/>
            <person name="Brockman F."/>
            <person name="Culley D."/>
            <person name="Ferry J."/>
            <person name="Gunsalus R."/>
            <person name="McInerney M.J."/>
            <person name="Morrison M."/>
            <person name="Plugge C."/>
            <person name="Rohlin L."/>
            <person name="Scholten J."/>
            <person name="Sieber J."/>
            <person name="Stams A.J.M."/>
            <person name="Worm P."/>
            <person name="Henstra A.M."/>
            <person name="Richardson P."/>
        </authorList>
    </citation>
    <scope>NUCLEOTIDE SEQUENCE [LARGE SCALE GENOMIC DNA]</scope>
    <source>
        <strain evidence="3">DSM 10017 / MPOB</strain>
    </source>
</reference>
<evidence type="ECO:0000313" key="2">
    <source>
        <dbReference type="EMBL" id="ABK18877.1"/>
    </source>
</evidence>
<name>A0LN75_SYNFM</name>
<dbReference type="InterPro" id="IPR025658">
    <property type="entry name" value="Cyclophilin_TM1367"/>
</dbReference>
<dbReference type="Pfam" id="PF04126">
    <property type="entry name" value="Cyclophil_like"/>
    <property type="match status" value="1"/>
</dbReference>
<sequence>MAKRIRIQAGSMSVSAELTDSATGRAVFAALPIRAEARTWGDEIYFGIPVSQPLDESAAEVVDVGDLGFWPTGKAFCIFFGPTPMSRGSEIRPAGAVNVIGKVLDDPRVFKAVRDGDPVILEADVQRDFPEIQRSGSQG</sequence>
<dbReference type="KEGG" id="sfu:Sfum_3204"/>
<dbReference type="HOGENOM" id="CLU_144084_1_0_7"/>
<dbReference type="STRING" id="335543.Sfum_3204"/>
<proteinExistence type="predicted"/>
<dbReference type="SUPFAM" id="SSF50891">
    <property type="entry name" value="Cyclophilin-like"/>
    <property type="match status" value="1"/>
</dbReference>
<dbReference type="Proteomes" id="UP000001784">
    <property type="component" value="Chromosome"/>
</dbReference>
<feature type="domain" description="Cyclophilin TM1367-like" evidence="1">
    <location>
        <begin position="3"/>
        <end position="122"/>
    </location>
</feature>
<dbReference type="EMBL" id="CP000478">
    <property type="protein sequence ID" value="ABK18877.1"/>
    <property type="molecule type" value="Genomic_DNA"/>
</dbReference>
<organism evidence="2 3">
    <name type="scientific">Syntrophobacter fumaroxidans (strain DSM 10017 / MPOB)</name>
    <dbReference type="NCBI Taxonomy" id="335543"/>
    <lineage>
        <taxon>Bacteria</taxon>
        <taxon>Pseudomonadati</taxon>
        <taxon>Thermodesulfobacteriota</taxon>
        <taxon>Syntrophobacteria</taxon>
        <taxon>Syntrophobacterales</taxon>
        <taxon>Syntrophobacteraceae</taxon>
        <taxon>Syntrophobacter</taxon>
    </lineage>
</organism>
<accession>A0LN75</accession>
<evidence type="ECO:0000259" key="1">
    <source>
        <dbReference type="Pfam" id="PF04126"/>
    </source>
</evidence>
<dbReference type="InParanoid" id="A0LN75"/>
<dbReference type="InterPro" id="IPR029000">
    <property type="entry name" value="Cyclophilin-like_dom_sf"/>
</dbReference>